<dbReference type="Proteomes" id="UP000218899">
    <property type="component" value="Chromosome"/>
</dbReference>
<keyword evidence="2" id="KW-1185">Reference proteome</keyword>
<evidence type="ECO:0000313" key="2">
    <source>
        <dbReference type="Proteomes" id="UP000218899"/>
    </source>
</evidence>
<reference evidence="1 2" key="1">
    <citation type="submission" date="2015-08" db="EMBL/GenBank/DDBJ databases">
        <title>Complete genome sequence of Sulfurifustis variabilis.</title>
        <authorList>
            <person name="Miura A."/>
            <person name="Kojima H."/>
            <person name="Fukui M."/>
        </authorList>
    </citation>
    <scope>NUCLEOTIDE SEQUENCE [LARGE SCALE GENOMIC DNA]</scope>
    <source>
        <strain evidence="2">skN76</strain>
    </source>
</reference>
<dbReference type="EMBL" id="AP014936">
    <property type="protein sequence ID" value="BAU48915.1"/>
    <property type="molecule type" value="Genomic_DNA"/>
</dbReference>
<sequence>MDKERLLDLLVDRLAEHYRERANILQDPHRSELFHLFLQARRFDHEFTDDEVREAVSQRVDNPGPALLGVLRDFSIMWTAWQYCGECADLGLDHLLSAGAAEARMSRTSRG</sequence>
<organism evidence="1 2">
    <name type="scientific">Sulfurifustis variabilis</name>
    <dbReference type="NCBI Taxonomy" id="1675686"/>
    <lineage>
        <taxon>Bacteria</taxon>
        <taxon>Pseudomonadati</taxon>
        <taxon>Pseudomonadota</taxon>
        <taxon>Gammaproteobacteria</taxon>
        <taxon>Acidiferrobacterales</taxon>
        <taxon>Acidiferrobacteraceae</taxon>
        <taxon>Sulfurifustis</taxon>
    </lineage>
</organism>
<gene>
    <name evidence="1" type="ORF">SVA_2365</name>
</gene>
<dbReference type="RefSeq" id="WP_096461378.1">
    <property type="nucleotide sequence ID" value="NZ_AP014936.1"/>
</dbReference>
<dbReference type="KEGG" id="sva:SVA_2365"/>
<accession>A0A1B4V630</accession>
<evidence type="ECO:0000313" key="1">
    <source>
        <dbReference type="EMBL" id="BAU48915.1"/>
    </source>
</evidence>
<dbReference type="AlphaFoldDB" id="A0A1B4V630"/>
<protein>
    <submittedName>
        <fullName evidence="1">Uncharacterized protein</fullName>
    </submittedName>
</protein>
<proteinExistence type="predicted"/>
<name>A0A1B4V630_9GAMM</name>